<dbReference type="FunFam" id="4.10.40.20:FF:000001">
    <property type="entry name" value="Insulin-like growth factor binding protein 5"/>
    <property type="match status" value="1"/>
</dbReference>
<organism evidence="13 14">
    <name type="scientific">Oncorhynchus kisutch</name>
    <name type="common">Coho salmon</name>
    <name type="synonym">Salmo kisutch</name>
    <dbReference type="NCBI Taxonomy" id="8019"/>
    <lineage>
        <taxon>Eukaryota</taxon>
        <taxon>Metazoa</taxon>
        <taxon>Chordata</taxon>
        <taxon>Craniata</taxon>
        <taxon>Vertebrata</taxon>
        <taxon>Euteleostomi</taxon>
        <taxon>Actinopterygii</taxon>
        <taxon>Neopterygii</taxon>
        <taxon>Teleostei</taxon>
        <taxon>Protacanthopterygii</taxon>
        <taxon>Salmoniformes</taxon>
        <taxon>Salmonidae</taxon>
        <taxon>Salmoninae</taxon>
        <taxon>Oncorhynchus</taxon>
    </lineage>
</organism>
<evidence type="ECO:0000256" key="3">
    <source>
        <dbReference type="ARBA" id="ARBA00022525"/>
    </source>
</evidence>
<evidence type="ECO:0000256" key="2">
    <source>
        <dbReference type="ARBA" id="ARBA00004613"/>
    </source>
</evidence>
<dbReference type="PRINTS" id="PR01978">
    <property type="entry name" value="IGFBPFAMILY2"/>
</dbReference>
<feature type="transmembrane region" description="Helical" evidence="10">
    <location>
        <begin position="52"/>
        <end position="78"/>
    </location>
</feature>
<dbReference type="GO" id="GO:0031995">
    <property type="term" value="F:insulin-like growth factor II binding"/>
    <property type="evidence" value="ECO:0007669"/>
    <property type="project" value="TreeGrafter"/>
</dbReference>
<dbReference type="InterPro" id="IPR012210">
    <property type="entry name" value="IGFBP-2"/>
</dbReference>
<feature type="domain" description="Thyroglobulin type-1" evidence="11">
    <location>
        <begin position="227"/>
        <end position="309"/>
    </location>
</feature>
<evidence type="ECO:0000256" key="1">
    <source>
        <dbReference type="ARBA" id="ARBA00003811"/>
    </source>
</evidence>
<keyword evidence="14" id="KW-1185">Reference proteome</keyword>
<evidence type="ECO:0000256" key="5">
    <source>
        <dbReference type="ARBA" id="ARBA00022729"/>
    </source>
</evidence>
<evidence type="ECO:0000313" key="14">
    <source>
        <dbReference type="Proteomes" id="UP000694557"/>
    </source>
</evidence>
<gene>
    <name evidence="13" type="primary">IGFBP2</name>
    <name evidence="13" type="synonym">LOC109870830</name>
</gene>
<sequence>MTGDRTLRLAPLGLSHVCYANTDDSCTFGHNVYILIFSCYSLINSTARGRMVLYFSCGLFLLTLLVLPGLLLGDLVFYCPKCTAERQTACPKLATNCTEIVREPACGCCPVCARLEGEFCGVYTPRCSTGLRCYPTVDSKLPLEQLVQGLGRCSQKVDTVPNRTEEQRDTSGELPGTEGPTMKKPTKDGRFWIWSKDMAPKQAQNELKTKMKTNNCPEEPKTQQPMNGPCAQELEKVMEEISKMSFHDNRGHVDNLYQLKFPNCEKIGQYNLKQCHMSTHGQRGECWCVNPFTGVQIAQSTKVRGDPNCSQYVDEQEMETGTQSTAVLQMAEI</sequence>
<proteinExistence type="predicted"/>
<evidence type="ECO:0000256" key="10">
    <source>
        <dbReference type="SAM" id="Phobius"/>
    </source>
</evidence>
<comment type="subcellular location">
    <subcellularLocation>
        <location evidence="2">Secreted</location>
    </subcellularLocation>
</comment>
<dbReference type="GO" id="GO:0005615">
    <property type="term" value="C:extracellular space"/>
    <property type="evidence" value="ECO:0007669"/>
    <property type="project" value="TreeGrafter"/>
</dbReference>
<dbReference type="InterPro" id="IPR009030">
    <property type="entry name" value="Growth_fac_rcpt_cys_sf"/>
</dbReference>
<dbReference type="GeneTree" id="ENSGT00940000158542"/>
<keyword evidence="5" id="KW-0732">Signal</keyword>
<evidence type="ECO:0000256" key="7">
    <source>
        <dbReference type="ARBA" id="ARBA00023183"/>
    </source>
</evidence>
<keyword evidence="10" id="KW-0812">Transmembrane</keyword>
<dbReference type="SUPFAM" id="SSF57184">
    <property type="entry name" value="Growth factor receptor domain"/>
    <property type="match status" value="1"/>
</dbReference>
<feature type="domain" description="IGFBP N-terminal" evidence="12">
    <location>
        <begin position="75"/>
        <end position="156"/>
    </location>
</feature>
<dbReference type="PANTHER" id="PTHR11551">
    <property type="entry name" value="INSULIN-LIKE GROWTH FACTOR BINDING PROTEIN"/>
    <property type="match status" value="1"/>
</dbReference>
<dbReference type="SUPFAM" id="SSF57610">
    <property type="entry name" value="Thyroglobulin type-1 domain"/>
    <property type="match status" value="1"/>
</dbReference>
<dbReference type="FunFam" id="4.10.800.10:FF:000002">
    <property type="entry name" value="Insulin-like growth factor-binding protein 2"/>
    <property type="match status" value="1"/>
</dbReference>
<evidence type="ECO:0000256" key="8">
    <source>
        <dbReference type="PROSITE-ProRule" id="PRU00500"/>
    </source>
</evidence>
<dbReference type="Pfam" id="PF00219">
    <property type="entry name" value="IGFBP"/>
    <property type="match status" value="1"/>
</dbReference>
<evidence type="ECO:0000256" key="9">
    <source>
        <dbReference type="SAM" id="MobiDB-lite"/>
    </source>
</evidence>
<dbReference type="InterPro" id="IPR000867">
    <property type="entry name" value="IGFBP-like"/>
</dbReference>
<dbReference type="Gene3D" id="4.10.40.20">
    <property type="match status" value="1"/>
</dbReference>
<dbReference type="PANTHER" id="PTHR11551:SF5">
    <property type="entry name" value="INSULIN-LIKE GROWTH FACTOR-BINDING PROTEIN 2"/>
    <property type="match status" value="1"/>
</dbReference>
<dbReference type="GO" id="GO:0048640">
    <property type="term" value="P:negative regulation of developmental growth"/>
    <property type="evidence" value="ECO:0007669"/>
    <property type="project" value="UniProtKB-ARBA"/>
</dbReference>
<dbReference type="SMART" id="SM00121">
    <property type="entry name" value="IB"/>
    <property type="match status" value="1"/>
</dbReference>
<dbReference type="Pfam" id="PF00086">
    <property type="entry name" value="Thyroglobulin_1"/>
    <property type="match status" value="1"/>
</dbReference>
<dbReference type="SMART" id="SM00211">
    <property type="entry name" value="TY"/>
    <property type="match status" value="1"/>
</dbReference>
<keyword evidence="6" id="KW-1015">Disulfide bond</keyword>
<dbReference type="Proteomes" id="UP000694557">
    <property type="component" value="Unassembled WGS sequence"/>
</dbReference>
<dbReference type="PROSITE" id="PS51162">
    <property type="entry name" value="THYROGLOBULIN_1_2"/>
    <property type="match status" value="1"/>
</dbReference>
<dbReference type="InterPro" id="IPR036857">
    <property type="entry name" value="Thyroglobulin_1_sf"/>
</dbReference>
<feature type="region of interest" description="Disordered" evidence="9">
    <location>
        <begin position="158"/>
        <end position="186"/>
    </location>
</feature>
<dbReference type="Gene3D" id="4.10.800.10">
    <property type="entry name" value="Thyroglobulin type-1"/>
    <property type="match status" value="1"/>
</dbReference>
<dbReference type="InterPro" id="IPR000716">
    <property type="entry name" value="Thyroglobulin_1"/>
</dbReference>
<keyword evidence="3" id="KW-0964">Secreted</keyword>
<name>A0A8C7D6D3_ONCKI</name>
<accession>A0A8C7D6D3</accession>
<dbReference type="PRINTS" id="PR01976">
    <property type="entry name" value="IGFBPFAMILY"/>
</dbReference>
<keyword evidence="10" id="KW-1133">Transmembrane helix</keyword>
<dbReference type="GO" id="GO:0031994">
    <property type="term" value="F:insulin-like growth factor I binding"/>
    <property type="evidence" value="ECO:0007669"/>
    <property type="project" value="UniProtKB-ARBA"/>
</dbReference>
<dbReference type="GO" id="GO:0043567">
    <property type="term" value="P:regulation of insulin-like growth factor receptor signaling pathway"/>
    <property type="evidence" value="ECO:0007669"/>
    <property type="project" value="TreeGrafter"/>
</dbReference>
<evidence type="ECO:0000259" key="11">
    <source>
        <dbReference type="PROSITE" id="PS51162"/>
    </source>
</evidence>
<keyword evidence="10" id="KW-0472">Membrane</keyword>
<keyword evidence="4" id="KW-0341">Growth regulation</keyword>
<dbReference type="InterPro" id="IPR022321">
    <property type="entry name" value="IGFBP_1-6_chordata"/>
</dbReference>
<dbReference type="CDD" id="cd00191">
    <property type="entry name" value="TY"/>
    <property type="match status" value="1"/>
</dbReference>
<reference evidence="13" key="1">
    <citation type="submission" date="2025-08" db="UniProtKB">
        <authorList>
            <consortium name="Ensembl"/>
        </authorList>
    </citation>
    <scope>IDENTIFICATION</scope>
</reference>
<comment type="caution">
    <text evidence="8">Lacks conserved residue(s) required for the propagation of feature annotation.</text>
</comment>
<keyword evidence="7" id="KW-0340">Growth factor binding</keyword>
<dbReference type="Ensembl" id="ENSOKIT00005009510.1">
    <property type="protein sequence ID" value="ENSOKIP00005008966.1"/>
    <property type="gene ID" value="ENSOKIG00005003943.1"/>
</dbReference>
<evidence type="ECO:0000256" key="6">
    <source>
        <dbReference type="ARBA" id="ARBA00023157"/>
    </source>
</evidence>
<dbReference type="AlphaFoldDB" id="A0A8C7D6D3"/>
<evidence type="ECO:0000256" key="4">
    <source>
        <dbReference type="ARBA" id="ARBA00022604"/>
    </source>
</evidence>
<protein>
    <submittedName>
        <fullName evidence="13">Insulin-like growth factor binding protein 2b</fullName>
    </submittedName>
</protein>
<evidence type="ECO:0000259" key="12">
    <source>
        <dbReference type="PROSITE" id="PS51323"/>
    </source>
</evidence>
<dbReference type="PROSITE" id="PS51323">
    <property type="entry name" value="IGFBP_N_2"/>
    <property type="match status" value="1"/>
</dbReference>
<comment type="function">
    <text evidence="1">IGF-binding proteins prolong the half-life of the IGFs and have been shown to either inhibit or stimulate the growth promoting effects of the IGFs on cell culture. They alter the interaction of IGFs with their cell surface receptors.</text>
</comment>
<evidence type="ECO:0000313" key="13">
    <source>
        <dbReference type="Ensembl" id="ENSOKIP00005008966.1"/>
    </source>
</evidence>
<reference evidence="13" key="2">
    <citation type="submission" date="2025-09" db="UniProtKB">
        <authorList>
            <consortium name="Ensembl"/>
        </authorList>
    </citation>
    <scope>IDENTIFICATION</scope>
</reference>